<organism evidence="2 3">
    <name type="scientific">Mycolicibacterium iranicum</name>
    <name type="common">Mycobacterium iranicum</name>
    <dbReference type="NCBI Taxonomy" id="912594"/>
    <lineage>
        <taxon>Bacteria</taxon>
        <taxon>Bacillati</taxon>
        <taxon>Actinomycetota</taxon>
        <taxon>Actinomycetes</taxon>
        <taxon>Mycobacteriales</taxon>
        <taxon>Mycobacteriaceae</taxon>
        <taxon>Mycolicibacterium</taxon>
    </lineage>
</organism>
<dbReference type="InterPro" id="IPR035965">
    <property type="entry name" value="PAS-like_dom_sf"/>
</dbReference>
<dbReference type="PROSITE" id="PS50921">
    <property type="entry name" value="ANTAR"/>
    <property type="match status" value="1"/>
</dbReference>
<comment type="caution">
    <text evidence="2">The sequence shown here is derived from an EMBL/GenBank/DDBJ whole genome shotgun (WGS) entry which is preliminary data.</text>
</comment>
<dbReference type="SUPFAM" id="SSF52172">
    <property type="entry name" value="CheY-like"/>
    <property type="match status" value="1"/>
</dbReference>
<dbReference type="InterPro" id="IPR011006">
    <property type="entry name" value="CheY-like_superfamily"/>
</dbReference>
<protein>
    <recommendedName>
        <fullName evidence="1">ANTAR domain-containing protein</fullName>
    </recommendedName>
</protein>
<proteinExistence type="predicted"/>
<name>A0A178LMV9_MYCIR</name>
<evidence type="ECO:0000259" key="1">
    <source>
        <dbReference type="PROSITE" id="PS50921"/>
    </source>
</evidence>
<dbReference type="Gene3D" id="3.30.450.20">
    <property type="entry name" value="PAS domain"/>
    <property type="match status" value="1"/>
</dbReference>
<dbReference type="CDD" id="cd00130">
    <property type="entry name" value="PAS"/>
    <property type="match status" value="1"/>
</dbReference>
<dbReference type="GO" id="GO:0003723">
    <property type="term" value="F:RNA binding"/>
    <property type="evidence" value="ECO:0007669"/>
    <property type="project" value="InterPro"/>
</dbReference>
<dbReference type="InterPro" id="IPR036388">
    <property type="entry name" value="WH-like_DNA-bd_sf"/>
</dbReference>
<reference evidence="2 3" key="1">
    <citation type="submission" date="2016-04" db="EMBL/GenBank/DDBJ databases">
        <title>Draft Genome Sequences of Staphylococcus capitis Strain H36, S. capitis Strain H65, S. cohnii Strain H62, S. hominis Strain H69, Mycobacterium iranicum Strain H39, Plantibacter sp. Strain H53, Pseudomonas oryzihabitans Strain H72, and Microbacterium sp. Strain H83, isolated from residential settings.</title>
        <authorList>
            <person name="Lymperopoulou D."/>
            <person name="Adams R.I."/>
            <person name="Lindow S."/>
            <person name="Coil D.A."/>
            <person name="Jospin G."/>
            <person name="Eisen J.A."/>
        </authorList>
    </citation>
    <scope>NUCLEOTIDE SEQUENCE [LARGE SCALE GENOMIC DNA]</scope>
    <source>
        <strain evidence="2 3">H39</strain>
    </source>
</reference>
<dbReference type="Pfam" id="PF08447">
    <property type="entry name" value="PAS_3"/>
    <property type="match status" value="1"/>
</dbReference>
<gene>
    <name evidence="2" type="ORF">A4X20_28610</name>
</gene>
<dbReference type="Pfam" id="PF03861">
    <property type="entry name" value="ANTAR"/>
    <property type="match status" value="1"/>
</dbReference>
<dbReference type="InterPro" id="IPR013655">
    <property type="entry name" value="PAS_fold_3"/>
</dbReference>
<dbReference type="SMART" id="SM01012">
    <property type="entry name" value="ANTAR"/>
    <property type="match status" value="1"/>
</dbReference>
<evidence type="ECO:0000313" key="2">
    <source>
        <dbReference type="EMBL" id="OAN32043.1"/>
    </source>
</evidence>
<dbReference type="SUPFAM" id="SSF55785">
    <property type="entry name" value="PYP-like sensor domain (PAS domain)"/>
    <property type="match status" value="1"/>
</dbReference>
<evidence type="ECO:0000313" key="3">
    <source>
        <dbReference type="Proteomes" id="UP000078396"/>
    </source>
</evidence>
<dbReference type="AlphaFoldDB" id="A0A178LMV9"/>
<dbReference type="InterPro" id="IPR005561">
    <property type="entry name" value="ANTAR"/>
</dbReference>
<sequence length="225" mass="23843">MSTAELAGPDVTVGSFRFDGATGIWRCTPASAQPGRAEAASSLTMTTAALLTLIHPADAARLQLIFGQIADRNGPLHTRFRIIDPGGVVHHITTAATARGDHTGRLIAVHGVYLDLVSAAPPMPALSDVLKDRAVIEQAKGMLMLIYRLDADQAFAVLRECSQHGNVKLRLLARQIVADFCALPRINGALAAPDAYTQLLRTAHLRATPAATKESSNPGPRHPPG</sequence>
<dbReference type="Proteomes" id="UP000078396">
    <property type="component" value="Unassembled WGS sequence"/>
</dbReference>
<feature type="domain" description="ANTAR" evidence="1">
    <location>
        <begin position="116"/>
        <end position="177"/>
    </location>
</feature>
<dbReference type="Gene3D" id="1.10.10.10">
    <property type="entry name" value="Winged helix-like DNA-binding domain superfamily/Winged helix DNA-binding domain"/>
    <property type="match status" value="1"/>
</dbReference>
<dbReference type="EMBL" id="LWCS01000055">
    <property type="protein sequence ID" value="OAN32043.1"/>
    <property type="molecule type" value="Genomic_DNA"/>
</dbReference>
<accession>A0A178LMV9</accession>
<dbReference type="InterPro" id="IPR000014">
    <property type="entry name" value="PAS"/>
</dbReference>
<dbReference type="RefSeq" id="WP_064284481.1">
    <property type="nucleotide sequence ID" value="NZ_LWCS01000055.1"/>
</dbReference>